<dbReference type="OrthoDB" id="258836at2157"/>
<dbReference type="EMBL" id="WSZK01000015">
    <property type="protein sequence ID" value="MWG34329.1"/>
    <property type="molecule type" value="Genomic_DNA"/>
</dbReference>
<gene>
    <name evidence="2" type="ORF">GQS65_07465</name>
</gene>
<evidence type="ECO:0000313" key="2">
    <source>
        <dbReference type="EMBL" id="MWG34329.1"/>
    </source>
</evidence>
<organism evidence="2 3">
    <name type="scientific">Halomarina oriensis</name>
    <dbReference type="NCBI Taxonomy" id="671145"/>
    <lineage>
        <taxon>Archaea</taxon>
        <taxon>Methanobacteriati</taxon>
        <taxon>Methanobacteriota</taxon>
        <taxon>Stenosarchaea group</taxon>
        <taxon>Halobacteria</taxon>
        <taxon>Halobacteriales</taxon>
        <taxon>Natronomonadaceae</taxon>
        <taxon>Halomarina</taxon>
    </lineage>
</organism>
<evidence type="ECO:0000259" key="1">
    <source>
        <dbReference type="Pfam" id="PF26008"/>
    </source>
</evidence>
<dbReference type="InterPro" id="IPR058314">
    <property type="entry name" value="DUF8001"/>
</dbReference>
<sequence>MSTPTTVEAGEHTTDELLDRLEAGERIVVSTTFLGDPHEVTLRFDGETYYCDTPTRLHKHTAADEMRQCMVNNGYATDT</sequence>
<dbReference type="Pfam" id="PF26008">
    <property type="entry name" value="DUF8001"/>
    <property type="match status" value="1"/>
</dbReference>
<dbReference type="AlphaFoldDB" id="A0A6B0GLJ3"/>
<reference evidence="2 3" key="1">
    <citation type="submission" date="2019-12" db="EMBL/GenBank/DDBJ databases">
        <title>Halocatena pleomorpha gen. nov. sp. nov., an extremely halophilic archaeon of family Halobacteriaceae isolated from saltpan soil.</title>
        <authorList>
            <person name="Pal Y."/>
            <person name="Verma A."/>
            <person name="Krishnamurthi S."/>
            <person name="Kumar P."/>
        </authorList>
    </citation>
    <scope>NUCLEOTIDE SEQUENCE [LARGE SCALE GENOMIC DNA]</scope>
    <source>
        <strain evidence="2 3">JCM 16495</strain>
    </source>
</reference>
<name>A0A6B0GLJ3_9EURY</name>
<dbReference type="RefSeq" id="WP_158204027.1">
    <property type="nucleotide sequence ID" value="NZ_WSZK01000015.1"/>
</dbReference>
<keyword evidence="3" id="KW-1185">Reference proteome</keyword>
<feature type="domain" description="DUF8001" evidence="1">
    <location>
        <begin position="1"/>
        <end position="77"/>
    </location>
</feature>
<protein>
    <recommendedName>
        <fullName evidence="1">DUF8001 domain-containing protein</fullName>
    </recommendedName>
</protein>
<accession>A0A6B0GLJ3</accession>
<comment type="caution">
    <text evidence="2">The sequence shown here is derived from an EMBL/GenBank/DDBJ whole genome shotgun (WGS) entry which is preliminary data.</text>
</comment>
<evidence type="ECO:0000313" key="3">
    <source>
        <dbReference type="Proteomes" id="UP000451471"/>
    </source>
</evidence>
<dbReference type="Proteomes" id="UP000451471">
    <property type="component" value="Unassembled WGS sequence"/>
</dbReference>
<proteinExistence type="predicted"/>